<evidence type="ECO:0000256" key="7">
    <source>
        <dbReference type="ARBA" id="ARBA00022769"/>
    </source>
</evidence>
<dbReference type="PROSITE" id="PS50893">
    <property type="entry name" value="ABC_TRANSPORTER_2"/>
    <property type="match status" value="2"/>
</dbReference>
<dbReference type="GO" id="GO:0009380">
    <property type="term" value="C:excinuclease repair complex"/>
    <property type="evidence" value="ECO:0007669"/>
    <property type="project" value="InterPro"/>
</dbReference>
<dbReference type="Gene3D" id="3.30.190.20">
    <property type="match status" value="1"/>
</dbReference>
<name>A0A2N8HDR1_9BACT</name>
<comment type="subcellular location">
    <subcellularLocation>
        <location evidence="1">Cytoplasm</location>
    </subcellularLocation>
</comment>
<keyword evidence="4" id="KW-0677">Repeat</keyword>
<keyword evidence="12" id="KW-0238">DNA-binding</keyword>
<keyword evidence="11" id="KW-0267">Excision nuclease</keyword>
<dbReference type="GO" id="GO:0005524">
    <property type="term" value="F:ATP binding"/>
    <property type="evidence" value="ECO:0007669"/>
    <property type="project" value="UniProtKB-KW"/>
</dbReference>
<keyword evidence="5" id="KW-0547">Nucleotide-binding</keyword>
<dbReference type="GO" id="GO:0004518">
    <property type="term" value="F:nuclease activity"/>
    <property type="evidence" value="ECO:0007669"/>
    <property type="project" value="UniProtKB-KW"/>
</dbReference>
<keyword evidence="6" id="KW-0227">DNA damage</keyword>
<evidence type="ECO:0000256" key="16">
    <source>
        <dbReference type="ARBA" id="ARBA00042156"/>
    </source>
</evidence>
<dbReference type="SMART" id="SM00382">
    <property type="entry name" value="AAA"/>
    <property type="match status" value="4"/>
</dbReference>
<keyword evidence="8" id="KW-0863">Zinc-finger</keyword>
<dbReference type="InterPro" id="IPR027417">
    <property type="entry name" value="P-loop_NTPase"/>
</dbReference>
<dbReference type="PROSITE" id="PS00211">
    <property type="entry name" value="ABC_TRANSPORTER_1"/>
    <property type="match status" value="1"/>
</dbReference>
<keyword evidence="7" id="KW-0228">DNA excision</keyword>
<evidence type="ECO:0000256" key="9">
    <source>
        <dbReference type="ARBA" id="ARBA00022833"/>
    </source>
</evidence>
<dbReference type="InterPro" id="IPR041102">
    <property type="entry name" value="UvrA_inter"/>
</dbReference>
<evidence type="ECO:0000256" key="15">
    <source>
        <dbReference type="ARBA" id="ARBA00039316"/>
    </source>
</evidence>
<evidence type="ECO:0000256" key="3">
    <source>
        <dbReference type="ARBA" id="ARBA00022723"/>
    </source>
</evidence>
<dbReference type="Pfam" id="PF17760">
    <property type="entry name" value="UvrA_inter"/>
    <property type="match status" value="2"/>
</dbReference>
<evidence type="ECO:0000256" key="2">
    <source>
        <dbReference type="ARBA" id="ARBA00022490"/>
    </source>
</evidence>
<feature type="domain" description="ABC transporter" evidence="17">
    <location>
        <begin position="1490"/>
        <end position="1828"/>
    </location>
</feature>
<feature type="domain" description="ABC transporter" evidence="17">
    <location>
        <begin position="962"/>
        <end position="1473"/>
    </location>
</feature>
<comment type="similarity">
    <text evidence="14">Belongs to the ABC transporter superfamily. UvrA family.</text>
</comment>
<proteinExistence type="inferred from homology"/>
<protein>
    <recommendedName>
        <fullName evidence="15">UvrABC system protein A</fullName>
    </recommendedName>
    <alternativeName>
        <fullName evidence="16">Excinuclease ABC subunit A</fullName>
    </alternativeName>
</protein>
<dbReference type="GO" id="GO:0006289">
    <property type="term" value="P:nucleotide-excision repair"/>
    <property type="evidence" value="ECO:0007669"/>
    <property type="project" value="InterPro"/>
</dbReference>
<evidence type="ECO:0000256" key="12">
    <source>
        <dbReference type="ARBA" id="ARBA00023125"/>
    </source>
</evidence>
<dbReference type="Proteomes" id="UP000236000">
    <property type="component" value="Unassembled WGS sequence"/>
</dbReference>
<evidence type="ECO:0000259" key="17">
    <source>
        <dbReference type="PROSITE" id="PS50893"/>
    </source>
</evidence>
<dbReference type="Pfam" id="PF00005">
    <property type="entry name" value="ABC_tran"/>
    <property type="match status" value="1"/>
</dbReference>
<accession>A0A2N8HDR1</accession>
<gene>
    <name evidence="18" type="primary">uvrA</name>
    <name evidence="18" type="ORF">CXU22_05625</name>
</gene>
<dbReference type="Gene3D" id="3.40.50.300">
    <property type="entry name" value="P-loop containing nucleotide triphosphate hydrolases"/>
    <property type="match status" value="6"/>
</dbReference>
<dbReference type="SUPFAM" id="SSF52540">
    <property type="entry name" value="P-loop containing nucleoside triphosphate hydrolases"/>
    <property type="match status" value="4"/>
</dbReference>
<dbReference type="GO" id="GO:0008270">
    <property type="term" value="F:zinc ion binding"/>
    <property type="evidence" value="ECO:0007669"/>
    <property type="project" value="UniProtKB-KW"/>
</dbReference>
<evidence type="ECO:0000256" key="11">
    <source>
        <dbReference type="ARBA" id="ARBA00022881"/>
    </source>
</evidence>
<evidence type="ECO:0000313" key="18">
    <source>
        <dbReference type="EMBL" id="PNC18116.1"/>
    </source>
</evidence>
<evidence type="ECO:0000256" key="13">
    <source>
        <dbReference type="ARBA" id="ARBA00023204"/>
    </source>
</evidence>
<keyword evidence="13" id="KW-0234">DNA repair</keyword>
<evidence type="ECO:0000256" key="10">
    <source>
        <dbReference type="ARBA" id="ARBA00022840"/>
    </source>
</evidence>
<dbReference type="Gene3D" id="1.10.8.280">
    <property type="entry name" value="ABC transporter ATPase domain-like"/>
    <property type="match status" value="2"/>
</dbReference>
<evidence type="ECO:0000256" key="1">
    <source>
        <dbReference type="ARBA" id="ARBA00004496"/>
    </source>
</evidence>
<dbReference type="Pfam" id="PF17755">
    <property type="entry name" value="UvrA_DNA-bind"/>
    <property type="match status" value="1"/>
</dbReference>
<keyword evidence="10" id="KW-0067">ATP-binding</keyword>
<reference evidence="18 19" key="1">
    <citation type="journal article" date="2017" name="BMC Genomics">
        <title>Genome sequencing of 39 Akkermansia muciniphila isolates reveals its population structure, genomic and functional diverisity, and global distribution in mammalian gut microbiotas.</title>
        <authorList>
            <person name="Guo X."/>
            <person name="Li S."/>
            <person name="Zhang J."/>
            <person name="Wu F."/>
            <person name="Li X."/>
            <person name="Wu D."/>
            <person name="Zhang M."/>
            <person name="Ou Z."/>
            <person name="Jie Z."/>
            <person name="Yan Q."/>
            <person name="Li P."/>
            <person name="Yi J."/>
            <person name="Peng Y."/>
        </authorList>
    </citation>
    <scope>NUCLEOTIDE SEQUENCE [LARGE SCALE GENOMIC DNA]</scope>
    <source>
        <strain evidence="18 19">GP24</strain>
    </source>
</reference>
<keyword evidence="2" id="KW-0963">Cytoplasm</keyword>
<sequence length="1841" mass="202740">MSHCEDGRIRIRGAREHNLQNVDVDIPLGRLTVVTGPSGSGKTSLAMHTLYAEGQRRYMETFSPYVRQFMDRMDKPDVDAVENILPAIALHQRNSVRTSRSTVGTMTGLNDYWKFVFARLAVGMDPETGREIRPETPGSIDEKLHAEFPAGTELMICLEVARPESVDLPTLKRNLVAQGYLRAFAHGESLRLEDEEWTLEEGEPLLVIQDRVKLAEDQRERRLEALETAMRLGGGVAHVIPRVDGIWLPAMKFRGDWYPLMEPRPGLFSFNSPLGACPECRGYGRVITIDYTRCIKPELSVNDGAIHIFEGESKVFSECKKDLMRGWRNNSRKVRLDVPWKDLKQWERDWLMHGDGENPDEMYEKGLWYGITGFFKYLESRTHKMHVRVYLSRFRTYQECPSCHGLRLRPEALQFKVGGKSMPELSSMPMDELLAWVDKYVTPRAHEDAGLKHAVAELRSRLEYLNEVGLGYLTSDRSTRSLSGGEIERVSLTTCLGASLTDTLFVLDEPTVGLHPRDTSRLISAMNRLKKRGNTLVVVEHEEAVMRAADSLVDMGPGSGREGGKLVYSGEPALIGDVAESLTGAFLSGRRRIAVPGKRRKPRKFLKISGATRHNMHKLDVDIPLGVFTCLTGVSGSGKSTLAHDVLYLNALVEKGGVCEEEPAHVKSIKGWELLDEVVMVDQSPIVRTPRSTPAVYAGVFEEIRSLFAETETARARGMKPGFFSFNSGDGRCPRCMGMGSEKVEMQFLSDIFVQCPLCHGSRYGSDVLSVYRDGRNIADILGMTVAASLEYFNGEKGVKASRIAAKLSVLQRVGLGHLTLGQPLNTLSGGENQRLKLAKILLDQIGSGANSPKMLILDEPGTGLHFADIEVLLAVFRELVEQGHTLLVIEHNPEFIKSADYVIDLGPEGGAGGGHVVAAGTPEEIVAAGKGYTGKYLRDVLEGRPSMYDPADASMQESADMDIPEGVMALRGARHHNLKNVDLDVPRGEMTVLTGLSGSGKSSLAFDIFFAEGQRRFMDVMSPYARQFTEQLESPDIDRLTGLPPTVAIEQNMSRGGTKSTVGTVTEIWQFMRLLYAKLGQAYCPQCGVPVGKRSESEVVELVVRELKKHGRVTLLAPLVRGRKGHYADLARWAEGKGYEEMWVDGALVPLSGFQPLDRYSSHDLDLVVSRPEASWTPEKLAGAVHAALEMGEGFLQVLAPGSSRPELMGTKLACASCGQSFPELEPYTFSFNSPRGWCPVCRGHGIVGKGKMKEDQAQSLLEAELKYDRDLARQADDDKGVKVCPACQGVRLNEFARAVRLQGVTPGEIASLPAVAAAELVKGWKFEREEALIARDVVAEITQRLNFLHRVGLGYLSLDRSATTLSGGETQRIRLASQLGSHLRGVLYVLDEPTIGLHPRDNELLLGTLDELKRRGNTLLVVEHDEDTMKRADHIVDMGPGAGIHGGQVVARGTFEELAAMPDSVTGAALHHKPQHPYRGKRRRIPAKKEESAWLRVGGCCLNNLKDVNVAIPKARLTVLTGVSGAGKTSLMTGTIRLAARQAIGDKLTRDQKKLWKTSSGFDTLRMVYGVDQSPIGKTPRSTPATYVGFLDDIRTLFAQTADARRLGFDRGRFSFNTGQGNCESCKGTGMQKLEMDFLPPCYVPCETCRGKRYNAATLTVRYKGKTIADVLQMDFAEAAEFFESQPRISDPLKLLAETGLGYLTLGQASNTLSGGEAQRLKLVTELIKGRRVSRNALMKGKELPGDLYLIEEPSIGLHPRDVRLLIDVLHRLADQGNTVIVIEHNTEIMAEADYIIDMGPGPGEAGGTIVAEGTPEQIAKKNSPTAEYIRRELNPDGV</sequence>
<dbReference type="InterPro" id="IPR041552">
    <property type="entry name" value="UvrA_DNA-bd"/>
</dbReference>
<organism evidence="18 19">
    <name type="scientific">Akkermansia muciniphila</name>
    <dbReference type="NCBI Taxonomy" id="239935"/>
    <lineage>
        <taxon>Bacteria</taxon>
        <taxon>Pseudomonadati</taxon>
        <taxon>Verrucomicrobiota</taxon>
        <taxon>Verrucomicrobiia</taxon>
        <taxon>Verrucomicrobiales</taxon>
        <taxon>Akkermansiaceae</taxon>
        <taxon>Akkermansia</taxon>
    </lineage>
</organism>
<evidence type="ECO:0000256" key="8">
    <source>
        <dbReference type="ARBA" id="ARBA00022771"/>
    </source>
</evidence>
<dbReference type="InterPro" id="IPR017871">
    <property type="entry name" value="ABC_transporter-like_CS"/>
</dbReference>
<dbReference type="RefSeq" id="WP_102713424.1">
    <property type="nucleotide sequence ID" value="NZ_PJKA01000010.1"/>
</dbReference>
<evidence type="ECO:0000313" key="19">
    <source>
        <dbReference type="Proteomes" id="UP000236000"/>
    </source>
</evidence>
<dbReference type="InterPro" id="IPR003439">
    <property type="entry name" value="ABC_transporter-like_ATP-bd"/>
</dbReference>
<dbReference type="GO" id="GO:0016887">
    <property type="term" value="F:ATP hydrolysis activity"/>
    <property type="evidence" value="ECO:0007669"/>
    <property type="project" value="InterPro"/>
</dbReference>
<evidence type="ECO:0000256" key="5">
    <source>
        <dbReference type="ARBA" id="ARBA00022741"/>
    </source>
</evidence>
<dbReference type="PANTHER" id="PTHR43152:SF3">
    <property type="entry name" value="UVRABC SYSTEM PROTEIN A"/>
    <property type="match status" value="1"/>
</dbReference>
<dbReference type="Gene3D" id="1.20.1580.10">
    <property type="entry name" value="ABC transporter ATPase like domain"/>
    <property type="match status" value="6"/>
</dbReference>
<comment type="caution">
    <text evidence="18">The sequence shown here is derived from an EMBL/GenBank/DDBJ whole genome shotgun (WGS) entry which is preliminary data.</text>
</comment>
<dbReference type="GO" id="GO:0003677">
    <property type="term" value="F:DNA binding"/>
    <property type="evidence" value="ECO:0007669"/>
    <property type="project" value="UniProtKB-KW"/>
</dbReference>
<keyword evidence="9" id="KW-0862">Zinc</keyword>
<dbReference type="EMBL" id="PJKA01000010">
    <property type="protein sequence ID" value="PNC18116.1"/>
    <property type="molecule type" value="Genomic_DNA"/>
</dbReference>
<dbReference type="OrthoDB" id="9809851at2"/>
<dbReference type="InterPro" id="IPR003593">
    <property type="entry name" value="AAA+_ATPase"/>
</dbReference>
<dbReference type="GO" id="GO:0005737">
    <property type="term" value="C:cytoplasm"/>
    <property type="evidence" value="ECO:0007669"/>
    <property type="project" value="UniProtKB-SubCell"/>
</dbReference>
<evidence type="ECO:0000256" key="6">
    <source>
        <dbReference type="ARBA" id="ARBA00022763"/>
    </source>
</evidence>
<dbReference type="PANTHER" id="PTHR43152">
    <property type="entry name" value="UVRABC SYSTEM PROTEIN A"/>
    <property type="match status" value="1"/>
</dbReference>
<keyword evidence="3" id="KW-0479">Metal-binding</keyword>
<evidence type="ECO:0000256" key="14">
    <source>
        <dbReference type="ARBA" id="ARBA00038000"/>
    </source>
</evidence>
<dbReference type="NCBIfam" id="TIGR00630">
    <property type="entry name" value="uvra"/>
    <property type="match status" value="1"/>
</dbReference>
<dbReference type="InterPro" id="IPR004602">
    <property type="entry name" value="UvrA"/>
</dbReference>
<evidence type="ECO:0000256" key="4">
    <source>
        <dbReference type="ARBA" id="ARBA00022737"/>
    </source>
</evidence>